<evidence type="ECO:0000256" key="4">
    <source>
        <dbReference type="ARBA" id="ARBA00022842"/>
    </source>
</evidence>
<dbReference type="GO" id="GO:0016787">
    <property type="term" value="F:hydrolase activity"/>
    <property type="evidence" value="ECO:0007669"/>
    <property type="project" value="UniProtKB-KW"/>
</dbReference>
<dbReference type="InterPro" id="IPR036412">
    <property type="entry name" value="HAD-like_sf"/>
</dbReference>
<dbReference type="InterPro" id="IPR023214">
    <property type="entry name" value="HAD_sf"/>
</dbReference>
<dbReference type="Pfam" id="PF13419">
    <property type="entry name" value="HAD_2"/>
    <property type="match status" value="1"/>
</dbReference>
<keyword evidence="4" id="KW-0460">Magnesium</keyword>
<dbReference type="SFLD" id="SFLDG01129">
    <property type="entry name" value="C1.5:_HAD__Beta-PGM__Phosphata"/>
    <property type="match status" value="1"/>
</dbReference>
<dbReference type="SFLD" id="SFLDS00003">
    <property type="entry name" value="Haloacid_Dehalogenase"/>
    <property type="match status" value="1"/>
</dbReference>
<keyword evidence="3 5" id="KW-0378">Hydrolase</keyword>
<dbReference type="NCBIfam" id="TIGR01549">
    <property type="entry name" value="HAD-SF-IA-v1"/>
    <property type="match status" value="1"/>
</dbReference>
<accession>A0ABY1KQJ5</accession>
<comment type="caution">
    <text evidence="5">The sequence shown here is derived from an EMBL/GenBank/DDBJ whole genome shotgun (WGS) entry which is preliminary data.</text>
</comment>
<dbReference type="InterPro" id="IPR051400">
    <property type="entry name" value="HAD-like_hydrolase"/>
</dbReference>
<dbReference type="SUPFAM" id="SSF56784">
    <property type="entry name" value="HAD-like"/>
    <property type="match status" value="1"/>
</dbReference>
<proteinExistence type="predicted"/>
<dbReference type="InterPro" id="IPR006439">
    <property type="entry name" value="HAD-SF_hydro_IA"/>
</dbReference>
<evidence type="ECO:0000313" key="5">
    <source>
        <dbReference type="EMBL" id="SIS51041.1"/>
    </source>
</evidence>
<keyword evidence="2" id="KW-0479">Metal-binding</keyword>
<dbReference type="PANTHER" id="PTHR46470">
    <property type="entry name" value="N-ACYLNEURAMINATE-9-PHOSPHATASE"/>
    <property type="match status" value="1"/>
</dbReference>
<gene>
    <name evidence="5" type="ORF">SAMN05421766_102488</name>
</gene>
<reference evidence="5 6" key="1">
    <citation type="submission" date="2017-01" db="EMBL/GenBank/DDBJ databases">
        <authorList>
            <person name="Varghese N."/>
            <person name="Submissions S."/>
        </authorList>
    </citation>
    <scope>NUCLEOTIDE SEQUENCE [LARGE SCALE GENOMIC DNA]</scope>
    <source>
        <strain evidence="5 6">DSM 2061</strain>
    </source>
</reference>
<dbReference type="PRINTS" id="PR00413">
    <property type="entry name" value="HADHALOGNASE"/>
</dbReference>
<comment type="cofactor">
    <cofactor evidence="1">
        <name>Mg(2+)</name>
        <dbReference type="ChEBI" id="CHEBI:18420"/>
    </cofactor>
</comment>
<dbReference type="RefSeq" id="WP_076454223.1">
    <property type="nucleotide sequence ID" value="NZ_FTOB01000002.1"/>
</dbReference>
<evidence type="ECO:0000256" key="3">
    <source>
        <dbReference type="ARBA" id="ARBA00022801"/>
    </source>
</evidence>
<dbReference type="PANTHER" id="PTHR46470:SF2">
    <property type="entry name" value="GLYCERALDEHYDE 3-PHOSPHATE PHOSPHATASE"/>
    <property type="match status" value="1"/>
</dbReference>
<keyword evidence="6" id="KW-1185">Reference proteome</keyword>
<protein>
    <submittedName>
        <fullName evidence="5">Hydrolase of the HAD superfamily</fullName>
    </submittedName>
</protein>
<name>A0ABY1KQJ5_9FLAO</name>
<dbReference type="InterPro" id="IPR041492">
    <property type="entry name" value="HAD_2"/>
</dbReference>
<organism evidence="5 6">
    <name type="scientific">Zobellia uliginosa</name>
    <dbReference type="NCBI Taxonomy" id="143224"/>
    <lineage>
        <taxon>Bacteria</taxon>
        <taxon>Pseudomonadati</taxon>
        <taxon>Bacteroidota</taxon>
        <taxon>Flavobacteriia</taxon>
        <taxon>Flavobacteriales</taxon>
        <taxon>Flavobacteriaceae</taxon>
        <taxon>Zobellia</taxon>
    </lineage>
</organism>
<dbReference type="EMBL" id="FTOB01000002">
    <property type="protein sequence ID" value="SIS51041.1"/>
    <property type="molecule type" value="Genomic_DNA"/>
</dbReference>
<dbReference type="Gene3D" id="1.10.150.520">
    <property type="match status" value="1"/>
</dbReference>
<evidence type="ECO:0000256" key="2">
    <source>
        <dbReference type="ARBA" id="ARBA00022723"/>
    </source>
</evidence>
<sequence length="218" mass="25037">MDIKVDEKSVIVFDLDDTLYNEIDYLRSAYSAIALELAPKQWKKLFVQMFSMYRNKENVFEYLTATFGVEKQMLINLYRNHQPAIVPFEGVLPLLKNIKDKGGKLGIITDGRSKTQRAKLSALAVVDYFDTIVISEELGSEKPDQNNYRAVEEAFPNHRYCYIADNIRKDFLAPNALGWDSIGLIDNGLNIHTDAFRYFTEDHLPKAFVKNIDDIVIT</sequence>
<dbReference type="Proteomes" id="UP000185728">
    <property type="component" value="Unassembled WGS sequence"/>
</dbReference>
<evidence type="ECO:0000256" key="1">
    <source>
        <dbReference type="ARBA" id="ARBA00001946"/>
    </source>
</evidence>
<dbReference type="Gene3D" id="3.40.50.1000">
    <property type="entry name" value="HAD superfamily/HAD-like"/>
    <property type="match status" value="1"/>
</dbReference>
<evidence type="ECO:0000313" key="6">
    <source>
        <dbReference type="Proteomes" id="UP000185728"/>
    </source>
</evidence>